<dbReference type="RefSeq" id="WP_030256031.1">
    <property type="nucleotide sequence ID" value="NZ_JBHEZZ010000013.1"/>
</dbReference>
<proteinExistence type="predicted"/>
<dbReference type="Pfam" id="PF04672">
    <property type="entry name" value="Methyltransf_19"/>
    <property type="match status" value="1"/>
</dbReference>
<keyword evidence="1" id="KW-0489">Methyltransferase</keyword>
<dbReference type="PIRSF" id="PIRSF017393">
    <property type="entry name" value="MTase_SAV2177"/>
    <property type="match status" value="1"/>
</dbReference>
<dbReference type="GO" id="GO:0032259">
    <property type="term" value="P:methylation"/>
    <property type="evidence" value="ECO:0007669"/>
    <property type="project" value="UniProtKB-KW"/>
</dbReference>
<sequence length="273" mass="29216">MAEHEAVSEWERLGVDTSKPSVARVYDAILGGKDNFAVDRAVAAKRLELIPDGGQGARISRGFLARGVAHMARAGITQFLDIGSGLPTAQNTHQVAQAVSPGARVVYVDHDAIVLAHARALLTETPDTRVMLGDFRAPAEILDSATVQEFLDWSRPIGLLLVGLVHHIADAEDPAALVRTYVDRLPAGSYLLLSHFSDASAEARALEQAFQQMMGSGRMRSPKEIEGFFDGLELVDPGVVPVVSWHPDQAVPEPSTPSTLLVYGGLGRRAQAG</sequence>
<dbReference type="InterPro" id="IPR029063">
    <property type="entry name" value="SAM-dependent_MTases_sf"/>
</dbReference>
<dbReference type="Gene3D" id="3.40.50.150">
    <property type="entry name" value="Vaccinia Virus protein VP39"/>
    <property type="match status" value="1"/>
</dbReference>
<dbReference type="SUPFAM" id="SSF53335">
    <property type="entry name" value="S-adenosyl-L-methionine-dependent methyltransferases"/>
    <property type="match status" value="1"/>
</dbReference>
<dbReference type="InterPro" id="IPR006764">
    <property type="entry name" value="SAM_dep_MeTrfase_SAV2177_type"/>
</dbReference>
<evidence type="ECO:0000313" key="2">
    <source>
        <dbReference type="Proteomes" id="UP001592528"/>
    </source>
</evidence>
<evidence type="ECO:0000313" key="1">
    <source>
        <dbReference type="EMBL" id="MFC1404160.1"/>
    </source>
</evidence>
<name>A0ABV6URS7_9ACTN</name>
<dbReference type="EC" id="2.1.1.-" evidence="1"/>
<dbReference type="Proteomes" id="UP001592528">
    <property type="component" value="Unassembled WGS sequence"/>
</dbReference>
<reference evidence="1 2" key="1">
    <citation type="submission" date="2024-09" db="EMBL/GenBank/DDBJ databases">
        <authorList>
            <person name="Lee S.D."/>
        </authorList>
    </citation>
    <scope>NUCLEOTIDE SEQUENCE [LARGE SCALE GENOMIC DNA]</scope>
    <source>
        <strain evidence="1 2">N1-5</strain>
    </source>
</reference>
<gene>
    <name evidence="1" type="ORF">ACEZDJ_22980</name>
</gene>
<dbReference type="GO" id="GO:0008168">
    <property type="term" value="F:methyltransferase activity"/>
    <property type="evidence" value="ECO:0007669"/>
    <property type="project" value="UniProtKB-KW"/>
</dbReference>
<keyword evidence="2" id="KW-1185">Reference proteome</keyword>
<comment type="caution">
    <text evidence="1">The sequence shown here is derived from an EMBL/GenBank/DDBJ whole genome shotgun (WGS) entry which is preliminary data.</text>
</comment>
<dbReference type="EMBL" id="JBHEZZ010000013">
    <property type="protein sequence ID" value="MFC1404160.1"/>
    <property type="molecule type" value="Genomic_DNA"/>
</dbReference>
<accession>A0ABV6URS7</accession>
<protein>
    <submittedName>
        <fullName evidence="1">SAM-dependent methyltransferase</fullName>
        <ecNumber evidence="1">2.1.1.-</ecNumber>
    </submittedName>
</protein>
<organism evidence="1 2">
    <name type="scientific">Streptacidiphilus cavernicola</name>
    <dbReference type="NCBI Taxonomy" id="3342716"/>
    <lineage>
        <taxon>Bacteria</taxon>
        <taxon>Bacillati</taxon>
        <taxon>Actinomycetota</taxon>
        <taxon>Actinomycetes</taxon>
        <taxon>Kitasatosporales</taxon>
        <taxon>Streptomycetaceae</taxon>
        <taxon>Streptacidiphilus</taxon>
    </lineage>
</organism>
<keyword evidence="1" id="KW-0808">Transferase</keyword>